<dbReference type="AlphaFoldDB" id="K4ICA9"/>
<sequence length="210" mass="24021">MKYLFFAFLVTTIIACQDSSKPKTKKTKTEIVTEANSVKIVNQEFCNRLSKLKGKAFQGKVLEAPEGDDFRGKDLVMHVLDVKDEKIYISFNVGENRSRTWILSKTKIGIELKHDHRKEDGREDEVTMYGGVTPNSGYDNLAMFPADQETVDLLPGTATNLWWITVDDGQFTYNLRRIGSPIKFSIGFDLESPIDVPKRSWGWENYEIEK</sequence>
<dbReference type="PROSITE" id="PS51257">
    <property type="entry name" value="PROKAR_LIPOPROTEIN"/>
    <property type="match status" value="1"/>
</dbReference>
<reference evidence="1" key="1">
    <citation type="submission" date="2006-03" db="EMBL/GenBank/DDBJ databases">
        <authorList>
            <person name="Bowman J."/>
            <person name="Ferriera S."/>
            <person name="Johnson J."/>
            <person name="Kravitz S."/>
            <person name="Halpern A."/>
            <person name="Remington K."/>
            <person name="Beeson K."/>
            <person name="Tran B."/>
            <person name="Rogers Y.-H."/>
            <person name="Friedman R."/>
            <person name="Venter J.C."/>
        </authorList>
    </citation>
    <scope>NUCLEOTIDE SEQUENCE [LARGE SCALE GENOMIC DNA]</scope>
    <source>
        <strain evidence="1">ATCC 700755</strain>
    </source>
</reference>
<dbReference type="HOGENOM" id="CLU_117646_0_0_10"/>
<dbReference type="Proteomes" id="UP000008514">
    <property type="component" value="Chromosome"/>
</dbReference>
<dbReference type="KEGG" id="ptq:P700755_001080"/>
<reference evidence="1" key="2">
    <citation type="submission" date="2012-09" db="EMBL/GenBank/DDBJ databases">
        <title>The complete sequence of Psychroflexus torquis an extreme psychrophile from sea-ice that is stimulated by light.</title>
        <authorList>
            <person name="Feng S."/>
            <person name="Powell S.M."/>
            <person name="Bowman J.P."/>
        </authorList>
    </citation>
    <scope>NUCLEOTIDE SEQUENCE [LARGE SCALE GENOMIC DNA]</scope>
    <source>
        <strain evidence="1">ATCC 700755</strain>
    </source>
</reference>
<dbReference type="EMBL" id="CP003879">
    <property type="protein sequence ID" value="AFU68049.1"/>
    <property type="molecule type" value="Genomic_DNA"/>
</dbReference>
<keyword evidence="2" id="KW-1185">Reference proteome</keyword>
<evidence type="ECO:0000313" key="2">
    <source>
        <dbReference type="Proteomes" id="UP000008514"/>
    </source>
</evidence>
<name>K4ICA9_PSYTT</name>
<dbReference type="eggNOG" id="ENOG502Z8PF">
    <property type="taxonomic scope" value="Bacteria"/>
</dbReference>
<dbReference type="STRING" id="313595.P700755_001080"/>
<accession>K4ICA9</accession>
<evidence type="ECO:0000313" key="1">
    <source>
        <dbReference type="EMBL" id="AFU68049.1"/>
    </source>
</evidence>
<dbReference type="OrthoDB" id="1524207at2"/>
<gene>
    <name evidence="1" type="ordered locus">P700755_001080</name>
</gene>
<organism evidence="1 2">
    <name type="scientific">Psychroflexus torquis (strain ATCC 700755 / CIP 106069 / ACAM 623)</name>
    <dbReference type="NCBI Taxonomy" id="313595"/>
    <lineage>
        <taxon>Bacteria</taxon>
        <taxon>Pseudomonadati</taxon>
        <taxon>Bacteroidota</taxon>
        <taxon>Flavobacteriia</taxon>
        <taxon>Flavobacteriales</taxon>
        <taxon>Flavobacteriaceae</taxon>
        <taxon>Psychroflexus</taxon>
    </lineage>
</organism>
<proteinExistence type="predicted"/>
<protein>
    <submittedName>
        <fullName evidence="1">Uncharacterized protein</fullName>
    </submittedName>
</protein>
<dbReference type="RefSeq" id="WP_015023655.1">
    <property type="nucleotide sequence ID" value="NC_018721.1"/>
</dbReference>